<dbReference type="SUPFAM" id="SSF56219">
    <property type="entry name" value="DNase I-like"/>
    <property type="match status" value="1"/>
</dbReference>
<feature type="domain" description="Endonuclease/exonuclease/phosphatase" evidence="1">
    <location>
        <begin position="75"/>
        <end position="148"/>
    </location>
</feature>
<dbReference type="GO" id="GO:0003824">
    <property type="term" value="F:catalytic activity"/>
    <property type="evidence" value="ECO:0007669"/>
    <property type="project" value="InterPro"/>
</dbReference>
<organism evidence="2 3">
    <name type="scientific">Araneus ventricosus</name>
    <name type="common">Orbweaver spider</name>
    <name type="synonym">Epeira ventricosa</name>
    <dbReference type="NCBI Taxonomy" id="182803"/>
    <lineage>
        <taxon>Eukaryota</taxon>
        <taxon>Metazoa</taxon>
        <taxon>Ecdysozoa</taxon>
        <taxon>Arthropoda</taxon>
        <taxon>Chelicerata</taxon>
        <taxon>Arachnida</taxon>
        <taxon>Araneae</taxon>
        <taxon>Araneomorphae</taxon>
        <taxon>Entelegynae</taxon>
        <taxon>Araneoidea</taxon>
        <taxon>Araneidae</taxon>
        <taxon>Araneus</taxon>
    </lineage>
</organism>
<keyword evidence="3" id="KW-1185">Reference proteome</keyword>
<dbReference type="Pfam" id="PF14529">
    <property type="entry name" value="Exo_endo_phos_2"/>
    <property type="match status" value="1"/>
</dbReference>
<evidence type="ECO:0000313" key="2">
    <source>
        <dbReference type="EMBL" id="GBO05167.1"/>
    </source>
</evidence>
<dbReference type="Gene3D" id="3.60.10.10">
    <property type="entry name" value="Endonuclease/exonuclease/phosphatase"/>
    <property type="match status" value="1"/>
</dbReference>
<gene>
    <name evidence="2" type="ORF">AVEN_230331_1</name>
</gene>
<protein>
    <recommendedName>
        <fullName evidence="1">Endonuclease/exonuclease/phosphatase domain-containing protein</fullName>
    </recommendedName>
</protein>
<dbReference type="InterPro" id="IPR036691">
    <property type="entry name" value="Endo/exonu/phosph_ase_sf"/>
</dbReference>
<comment type="caution">
    <text evidence="2">The sequence shown here is derived from an EMBL/GenBank/DDBJ whole genome shotgun (WGS) entry which is preliminary data.</text>
</comment>
<proteinExistence type="predicted"/>
<sequence>MSQLRQVVPQHTIDIILAQESYIKKDTGIPQKWKSWTSKNEKASIILPSTLKATSLSPLDNSFAIKIILNWKSCTIISAYSPLEDMEPTLMEIQDMVEKLNGEDYIIGADLNGHHTSWGYNDTSPRGRAIENLLNAKQMILLNPIDAPPLRSSIPMVE</sequence>
<name>A0A4Y2U0N4_ARAVE</name>
<dbReference type="OrthoDB" id="6437038at2759"/>
<dbReference type="EMBL" id="BGPR01031888">
    <property type="protein sequence ID" value="GBO05167.1"/>
    <property type="molecule type" value="Genomic_DNA"/>
</dbReference>
<dbReference type="Proteomes" id="UP000499080">
    <property type="component" value="Unassembled WGS sequence"/>
</dbReference>
<dbReference type="AlphaFoldDB" id="A0A4Y2U0N4"/>
<evidence type="ECO:0000313" key="3">
    <source>
        <dbReference type="Proteomes" id="UP000499080"/>
    </source>
</evidence>
<accession>A0A4Y2U0N4</accession>
<evidence type="ECO:0000259" key="1">
    <source>
        <dbReference type="Pfam" id="PF14529"/>
    </source>
</evidence>
<dbReference type="InterPro" id="IPR005135">
    <property type="entry name" value="Endo/exonuclease/phosphatase"/>
</dbReference>
<reference evidence="2 3" key="1">
    <citation type="journal article" date="2019" name="Sci. Rep.">
        <title>Orb-weaving spider Araneus ventricosus genome elucidates the spidroin gene catalogue.</title>
        <authorList>
            <person name="Kono N."/>
            <person name="Nakamura H."/>
            <person name="Ohtoshi R."/>
            <person name="Moran D.A.P."/>
            <person name="Shinohara A."/>
            <person name="Yoshida Y."/>
            <person name="Fujiwara M."/>
            <person name="Mori M."/>
            <person name="Tomita M."/>
            <person name="Arakawa K."/>
        </authorList>
    </citation>
    <scope>NUCLEOTIDE SEQUENCE [LARGE SCALE GENOMIC DNA]</scope>
</reference>